<dbReference type="Gene3D" id="1.20.1440.30">
    <property type="entry name" value="Biosynthetic Protein domain"/>
    <property type="match status" value="1"/>
</dbReference>
<dbReference type="PIRSF" id="PIRSF036794">
    <property type="entry name" value="UCP_erythr_ester"/>
    <property type="match status" value="1"/>
</dbReference>
<dbReference type="EMBL" id="JAMKFE010000007">
    <property type="protein sequence ID" value="MCM5680584.1"/>
    <property type="molecule type" value="Genomic_DNA"/>
</dbReference>
<dbReference type="InterPro" id="IPR052036">
    <property type="entry name" value="Hydrolase/PRTase-associated"/>
</dbReference>
<feature type="compositionally biased region" description="Acidic residues" evidence="1">
    <location>
        <begin position="441"/>
        <end position="450"/>
    </location>
</feature>
<feature type="region of interest" description="Disordered" evidence="1">
    <location>
        <begin position="431"/>
        <end position="450"/>
    </location>
</feature>
<dbReference type="PANTHER" id="PTHR31299">
    <property type="entry name" value="ESTERASE, PUTATIVE (AFU_ORTHOLOGUE AFUA_1G05850)-RELATED"/>
    <property type="match status" value="1"/>
</dbReference>
<dbReference type="Proteomes" id="UP001165541">
    <property type="component" value="Unassembled WGS sequence"/>
</dbReference>
<gene>
    <name evidence="2" type="ORF">M8A51_13710</name>
</gene>
<sequence length="450" mass="50570">MPTSPSLSSVSATLHRHARPLSGSEDAGAVVPLLAGADLVLLGEATHGTQEFYRLRAEISKRLIAEHGFDAIAVESDWPDALRASRHAQGDEADASPEQSLDGYQRFPRWMWRNTETVRLLRWLRAHNLALPPGEPRVGFYGLDLYSLRSSMDAVLRYLRDTDPAAAQRAMERYGCFDHMAEDPQRYGQMASFGLTTDCEAQVVQQLKEMSMALERQLRHDGTAEVDELFYAQQNARVVRNAESYYRKMFTGRIASWNLRDEHMAETLFALSEHLGHRLRRRARIVVWAHNSHIGDARATELGDHGEWNLGQLVRERAGDTSTALLGCTTHAGTVTAAADWDMPAQRRTVRPSHPDSIEGLFHHLGLPAFVLPLAGNAELRRALSEPRLERAIGVIYAPRTERVSHYFRAEIPRQFDAVVHFDTTQALEPLDASGHWQPNVEEETYPSGL</sequence>
<proteinExistence type="predicted"/>
<evidence type="ECO:0000256" key="1">
    <source>
        <dbReference type="SAM" id="MobiDB-lite"/>
    </source>
</evidence>
<dbReference type="SUPFAM" id="SSF159501">
    <property type="entry name" value="EreA/ChaN-like"/>
    <property type="match status" value="1"/>
</dbReference>
<protein>
    <submittedName>
        <fullName evidence="2">Erythromycin esterase family protein</fullName>
    </submittedName>
</protein>
<dbReference type="Gene3D" id="3.30.1870.10">
    <property type="entry name" value="EreA-like, domain 2"/>
    <property type="match status" value="1"/>
</dbReference>
<name>A0ABT0YQI3_9BURK</name>
<dbReference type="InterPro" id="IPR007815">
    <property type="entry name" value="Emycin_Estase"/>
</dbReference>
<dbReference type="RefSeq" id="WP_251779036.1">
    <property type="nucleotide sequence ID" value="NZ_JAMKFE010000007.1"/>
</dbReference>
<dbReference type="CDD" id="cd14728">
    <property type="entry name" value="Ere-like"/>
    <property type="match status" value="1"/>
</dbReference>
<dbReference type="PANTHER" id="PTHR31299:SF0">
    <property type="entry name" value="ESTERASE, PUTATIVE (AFU_ORTHOLOGUE AFUA_1G05850)-RELATED"/>
    <property type="match status" value="1"/>
</dbReference>
<dbReference type="Pfam" id="PF05139">
    <property type="entry name" value="Erythro_esteras"/>
    <property type="match status" value="1"/>
</dbReference>
<reference evidence="2" key="1">
    <citation type="submission" date="2022-05" db="EMBL/GenBank/DDBJ databases">
        <title>Schlegelella sp. nov., isolated from mangrove soil.</title>
        <authorList>
            <person name="Liu Y."/>
            <person name="Ge X."/>
            <person name="Liu W."/>
        </authorList>
    </citation>
    <scope>NUCLEOTIDE SEQUENCE</scope>
    <source>
        <strain evidence="2">S2-27</strain>
    </source>
</reference>
<dbReference type="Gene3D" id="3.40.1660.10">
    <property type="entry name" value="EreA-like (biosynthetic domain)"/>
    <property type="match status" value="1"/>
</dbReference>
<evidence type="ECO:0000313" key="3">
    <source>
        <dbReference type="Proteomes" id="UP001165541"/>
    </source>
</evidence>
<comment type="caution">
    <text evidence="2">The sequence shown here is derived from an EMBL/GenBank/DDBJ whole genome shotgun (WGS) entry which is preliminary data.</text>
</comment>
<evidence type="ECO:0000313" key="2">
    <source>
        <dbReference type="EMBL" id="MCM5680584.1"/>
    </source>
</evidence>
<accession>A0ABT0YQI3</accession>
<dbReference type="InterPro" id="IPR014622">
    <property type="entry name" value="UCP036794_erythomycin"/>
</dbReference>
<keyword evidence="3" id="KW-1185">Reference proteome</keyword>
<organism evidence="2 3">
    <name type="scientific">Caldimonas mangrovi</name>
    <dbReference type="NCBI Taxonomy" id="2944811"/>
    <lineage>
        <taxon>Bacteria</taxon>
        <taxon>Pseudomonadati</taxon>
        <taxon>Pseudomonadota</taxon>
        <taxon>Betaproteobacteria</taxon>
        <taxon>Burkholderiales</taxon>
        <taxon>Sphaerotilaceae</taxon>
        <taxon>Caldimonas</taxon>
    </lineage>
</organism>